<reference evidence="1" key="1">
    <citation type="submission" date="2020-12" db="EMBL/GenBank/DDBJ databases">
        <title>Oil enriched cultivation method for isolating marine PHA-producing bacteria.</title>
        <authorList>
            <person name="Zheng W."/>
            <person name="Yu S."/>
            <person name="Huang Y."/>
        </authorList>
    </citation>
    <scope>NUCLEOTIDE SEQUENCE</scope>
    <source>
        <strain evidence="1">SY-2-12</strain>
    </source>
</reference>
<protein>
    <submittedName>
        <fullName evidence="1">Uncharacterized protein</fullName>
    </submittedName>
</protein>
<dbReference type="AlphaFoldDB" id="A0A939EDR8"/>
<organism evidence="1 2">
    <name type="scientific">Roseibium aggregatum</name>
    <dbReference type="NCBI Taxonomy" id="187304"/>
    <lineage>
        <taxon>Bacteria</taxon>
        <taxon>Pseudomonadati</taxon>
        <taxon>Pseudomonadota</taxon>
        <taxon>Alphaproteobacteria</taxon>
        <taxon>Hyphomicrobiales</taxon>
        <taxon>Stappiaceae</taxon>
        <taxon>Roseibium</taxon>
    </lineage>
</organism>
<gene>
    <name evidence="1" type="ORF">JF539_11090</name>
</gene>
<evidence type="ECO:0000313" key="2">
    <source>
        <dbReference type="Proteomes" id="UP000664096"/>
    </source>
</evidence>
<comment type="caution">
    <text evidence="1">The sequence shown here is derived from an EMBL/GenBank/DDBJ whole genome shotgun (WGS) entry which is preliminary data.</text>
</comment>
<name>A0A939EDR8_9HYPH</name>
<dbReference type="EMBL" id="JAEKJZ010000001">
    <property type="protein sequence ID" value="MBN9670881.1"/>
    <property type="molecule type" value="Genomic_DNA"/>
</dbReference>
<dbReference type="Proteomes" id="UP000664096">
    <property type="component" value="Unassembled WGS sequence"/>
</dbReference>
<evidence type="ECO:0000313" key="1">
    <source>
        <dbReference type="EMBL" id="MBN9670881.1"/>
    </source>
</evidence>
<proteinExistence type="predicted"/>
<accession>A0A939EDR8</accession>
<dbReference type="RefSeq" id="WP_207140951.1">
    <property type="nucleotide sequence ID" value="NZ_JAEKJZ010000001.1"/>
</dbReference>
<sequence length="83" mass="9461">MAISMLSLLNFCISSKLLIIFLPFSGEPEATDEPDWLTGARIALPTGNLIMHCTIEVKVFLHRKNNLSEKYRTTRHGQVRHHT</sequence>